<evidence type="ECO:0000313" key="3">
    <source>
        <dbReference type="EMBL" id="MFD1262465.1"/>
    </source>
</evidence>
<dbReference type="Pfam" id="PF05036">
    <property type="entry name" value="SPOR"/>
    <property type="match status" value="1"/>
</dbReference>
<gene>
    <name evidence="3" type="ORF">ACFQ4M_02645</name>
</gene>
<evidence type="ECO:0000256" key="1">
    <source>
        <dbReference type="SAM" id="Phobius"/>
    </source>
</evidence>
<evidence type="ECO:0000259" key="2">
    <source>
        <dbReference type="Pfam" id="PF05036"/>
    </source>
</evidence>
<feature type="domain" description="SPOR" evidence="2">
    <location>
        <begin position="126"/>
        <end position="190"/>
    </location>
</feature>
<keyword evidence="1" id="KW-1133">Transmembrane helix</keyword>
<dbReference type="Gene3D" id="3.30.70.1070">
    <property type="entry name" value="Sporulation related repeat"/>
    <property type="match status" value="1"/>
</dbReference>
<dbReference type="EMBL" id="JBHTMC010000002">
    <property type="protein sequence ID" value="MFD1262465.1"/>
    <property type="molecule type" value="Genomic_DNA"/>
</dbReference>
<proteinExistence type="predicted"/>
<name>A0ABW3WB00_9RHOO</name>
<dbReference type="Proteomes" id="UP001597158">
    <property type="component" value="Unassembled WGS sequence"/>
</dbReference>
<protein>
    <submittedName>
        <fullName evidence="3">SPOR domain-containing protein</fullName>
    </submittedName>
</protein>
<sequence>MNLPPGLRGEAGALRRRALRRAGLALAGAVVLGVLLLAYGERQPRPSAVASALPVAPDPERVQTPVADIKVVPDETSGLGAVVERPVDSPAQVQVDASTAIAPAVPVVEPVAGVLLPLAAVQPGGEGIYLQLGVFGDVSNALAVYERLAEAGMEARIQSRVVVGPFADRRAAERAQAALRKAGEPEGILVPPRSR</sequence>
<comment type="caution">
    <text evidence="3">The sequence shown here is derived from an EMBL/GenBank/DDBJ whole genome shotgun (WGS) entry which is preliminary data.</text>
</comment>
<keyword evidence="1" id="KW-0472">Membrane</keyword>
<keyword evidence="4" id="KW-1185">Reference proteome</keyword>
<dbReference type="InterPro" id="IPR007730">
    <property type="entry name" value="SPOR-like_dom"/>
</dbReference>
<keyword evidence="1" id="KW-0812">Transmembrane</keyword>
<organism evidence="3 4">
    <name type="scientific">Thauera mechernichensis</name>
    <dbReference type="NCBI Taxonomy" id="82788"/>
    <lineage>
        <taxon>Bacteria</taxon>
        <taxon>Pseudomonadati</taxon>
        <taxon>Pseudomonadota</taxon>
        <taxon>Betaproteobacteria</taxon>
        <taxon>Rhodocyclales</taxon>
        <taxon>Zoogloeaceae</taxon>
        <taxon>Thauera</taxon>
    </lineage>
</organism>
<dbReference type="SUPFAM" id="SSF110997">
    <property type="entry name" value="Sporulation related repeat"/>
    <property type="match status" value="1"/>
</dbReference>
<reference evidence="4" key="1">
    <citation type="journal article" date="2019" name="Int. J. Syst. Evol. Microbiol.">
        <title>The Global Catalogue of Microorganisms (GCM) 10K type strain sequencing project: providing services to taxonomists for standard genome sequencing and annotation.</title>
        <authorList>
            <consortium name="The Broad Institute Genomics Platform"/>
            <consortium name="The Broad Institute Genome Sequencing Center for Infectious Disease"/>
            <person name="Wu L."/>
            <person name="Ma J."/>
        </authorList>
    </citation>
    <scope>NUCLEOTIDE SEQUENCE [LARGE SCALE GENOMIC DNA]</scope>
    <source>
        <strain evidence="4">CCUG 48884</strain>
    </source>
</reference>
<evidence type="ECO:0000313" key="4">
    <source>
        <dbReference type="Proteomes" id="UP001597158"/>
    </source>
</evidence>
<accession>A0ABW3WB00</accession>
<feature type="transmembrane region" description="Helical" evidence="1">
    <location>
        <begin position="21"/>
        <end position="40"/>
    </location>
</feature>
<dbReference type="RefSeq" id="WP_277831306.1">
    <property type="nucleotide sequence ID" value="NZ_JARQZE010000003.1"/>
</dbReference>
<dbReference type="InterPro" id="IPR036680">
    <property type="entry name" value="SPOR-like_sf"/>
</dbReference>